<protein>
    <submittedName>
        <fullName evidence="2">Uncharacterized protein</fullName>
    </submittedName>
</protein>
<keyword evidence="3" id="KW-1185">Reference proteome</keyword>
<reference evidence="2" key="3">
    <citation type="submission" date="2025-09" db="UniProtKB">
        <authorList>
            <consortium name="Ensembl"/>
        </authorList>
    </citation>
    <scope>IDENTIFICATION</scope>
</reference>
<evidence type="ECO:0000313" key="3">
    <source>
        <dbReference type="Proteomes" id="UP000008144"/>
    </source>
</evidence>
<organism evidence="2 3">
    <name type="scientific">Ciona intestinalis</name>
    <name type="common">Transparent sea squirt</name>
    <name type="synonym">Ascidia intestinalis</name>
    <dbReference type="NCBI Taxonomy" id="7719"/>
    <lineage>
        <taxon>Eukaryota</taxon>
        <taxon>Metazoa</taxon>
        <taxon>Chordata</taxon>
        <taxon>Tunicata</taxon>
        <taxon>Ascidiacea</taxon>
        <taxon>Phlebobranchia</taxon>
        <taxon>Cionidae</taxon>
        <taxon>Ciona</taxon>
    </lineage>
</organism>
<evidence type="ECO:0000313" key="2">
    <source>
        <dbReference type="Ensembl" id="ENSCINP00000032455.1"/>
    </source>
</evidence>
<proteinExistence type="predicted"/>
<evidence type="ECO:0000256" key="1">
    <source>
        <dbReference type="SAM" id="MobiDB-lite"/>
    </source>
</evidence>
<dbReference type="AlphaFoldDB" id="H2XS21"/>
<reference evidence="3" key="1">
    <citation type="journal article" date="2002" name="Science">
        <title>The draft genome of Ciona intestinalis: insights into chordate and vertebrate origins.</title>
        <authorList>
            <person name="Dehal P."/>
            <person name="Satou Y."/>
            <person name="Campbell R.K."/>
            <person name="Chapman J."/>
            <person name="Degnan B."/>
            <person name="De Tomaso A."/>
            <person name="Davidson B."/>
            <person name="Di Gregorio A."/>
            <person name="Gelpke M."/>
            <person name="Goodstein D.M."/>
            <person name="Harafuji N."/>
            <person name="Hastings K.E."/>
            <person name="Ho I."/>
            <person name="Hotta K."/>
            <person name="Huang W."/>
            <person name="Kawashima T."/>
            <person name="Lemaire P."/>
            <person name="Martinez D."/>
            <person name="Meinertzhagen I.A."/>
            <person name="Necula S."/>
            <person name="Nonaka M."/>
            <person name="Putnam N."/>
            <person name="Rash S."/>
            <person name="Saiga H."/>
            <person name="Satake M."/>
            <person name="Terry A."/>
            <person name="Yamada L."/>
            <person name="Wang H.G."/>
            <person name="Awazu S."/>
            <person name="Azumi K."/>
            <person name="Boore J."/>
            <person name="Branno M."/>
            <person name="Chin-Bow S."/>
            <person name="DeSantis R."/>
            <person name="Doyle S."/>
            <person name="Francino P."/>
            <person name="Keys D.N."/>
            <person name="Haga S."/>
            <person name="Hayashi H."/>
            <person name="Hino K."/>
            <person name="Imai K.S."/>
            <person name="Inaba K."/>
            <person name="Kano S."/>
            <person name="Kobayashi K."/>
            <person name="Kobayashi M."/>
            <person name="Lee B.I."/>
            <person name="Makabe K.W."/>
            <person name="Manohar C."/>
            <person name="Matassi G."/>
            <person name="Medina M."/>
            <person name="Mochizuki Y."/>
            <person name="Mount S."/>
            <person name="Morishita T."/>
            <person name="Miura S."/>
            <person name="Nakayama A."/>
            <person name="Nishizaka S."/>
            <person name="Nomoto H."/>
            <person name="Ohta F."/>
            <person name="Oishi K."/>
            <person name="Rigoutsos I."/>
            <person name="Sano M."/>
            <person name="Sasaki A."/>
            <person name="Sasakura Y."/>
            <person name="Shoguchi E."/>
            <person name="Shin-i T."/>
            <person name="Spagnuolo A."/>
            <person name="Stainier D."/>
            <person name="Suzuki M.M."/>
            <person name="Tassy O."/>
            <person name="Takatori N."/>
            <person name="Tokuoka M."/>
            <person name="Yagi K."/>
            <person name="Yoshizaki F."/>
            <person name="Wada S."/>
            <person name="Zhang C."/>
            <person name="Hyatt P.D."/>
            <person name="Larimer F."/>
            <person name="Detter C."/>
            <person name="Doggett N."/>
            <person name="Glavina T."/>
            <person name="Hawkins T."/>
            <person name="Richardson P."/>
            <person name="Lucas S."/>
            <person name="Kohara Y."/>
            <person name="Levine M."/>
            <person name="Satoh N."/>
            <person name="Rokhsar D.S."/>
        </authorList>
    </citation>
    <scope>NUCLEOTIDE SEQUENCE [LARGE SCALE GENOMIC DNA]</scope>
</reference>
<dbReference type="Ensembl" id="ENSCINT00000032600.1">
    <property type="protein sequence ID" value="ENSCINP00000032455.1"/>
    <property type="gene ID" value="ENSCING00000023693.1"/>
</dbReference>
<dbReference type="Proteomes" id="UP000008144">
    <property type="component" value="Unassembled WGS sequence"/>
</dbReference>
<sequence>YSRNYPRKPLLVFQINKKPTFVKLLYFFKLTFAFPLSSSLPPPLPPPLPPSPPLPPTLSPSVPPPLPPSPPLPPTLFFFSFFLCCSNVNLSNAE</sequence>
<accession>H2XS21</accession>
<feature type="region of interest" description="Disordered" evidence="1">
    <location>
        <begin position="45"/>
        <end position="66"/>
    </location>
</feature>
<dbReference type="InParanoid" id="H2XS21"/>
<dbReference type="HOGENOM" id="CLU_2391521_0_0_1"/>
<reference evidence="2" key="2">
    <citation type="submission" date="2025-08" db="UniProtKB">
        <authorList>
            <consortium name="Ensembl"/>
        </authorList>
    </citation>
    <scope>IDENTIFICATION</scope>
</reference>
<name>H2XS21_CIOIN</name>